<evidence type="ECO:0000256" key="1">
    <source>
        <dbReference type="ARBA" id="ARBA00022679"/>
    </source>
</evidence>
<evidence type="ECO:0008006" key="6">
    <source>
        <dbReference type="Google" id="ProtNLM"/>
    </source>
</evidence>
<reference evidence="4 5" key="1">
    <citation type="journal article" date="2019" name="Int. J. Syst. Evol. Microbiol.">
        <title>The Global Catalogue of Microorganisms (GCM) 10K type strain sequencing project: providing services to taxonomists for standard genome sequencing and annotation.</title>
        <authorList>
            <consortium name="The Broad Institute Genomics Platform"/>
            <consortium name="The Broad Institute Genome Sequencing Center for Infectious Disease"/>
            <person name="Wu L."/>
            <person name="Ma J."/>
        </authorList>
    </citation>
    <scope>NUCLEOTIDE SEQUENCE [LARGE SCALE GENOMIC DNA]</scope>
    <source>
        <strain evidence="4 5">JCM 11448</strain>
    </source>
</reference>
<feature type="region of interest" description="Disordered" evidence="3">
    <location>
        <begin position="17"/>
        <end position="41"/>
    </location>
</feature>
<dbReference type="PRINTS" id="PR00990">
    <property type="entry name" value="RIBOKINASE"/>
</dbReference>
<evidence type="ECO:0000256" key="3">
    <source>
        <dbReference type="SAM" id="MobiDB-lite"/>
    </source>
</evidence>
<name>A0ABN1X2H2_9ACTN</name>
<dbReference type="InterPro" id="IPR029056">
    <property type="entry name" value="Ribokinase-like"/>
</dbReference>
<dbReference type="InterPro" id="IPR002139">
    <property type="entry name" value="Ribo/fructo_kinase"/>
</dbReference>
<evidence type="ECO:0000256" key="2">
    <source>
        <dbReference type="ARBA" id="ARBA00022777"/>
    </source>
</evidence>
<accession>A0ABN1X2H2</accession>
<evidence type="ECO:0000313" key="4">
    <source>
        <dbReference type="EMBL" id="GAA1273990.1"/>
    </source>
</evidence>
<sequence>MSTRTTVVGSIDMNEAIRPDQLPSPGETIGAHSSMTAPRKGAHPAIAAVRTGVSVRMAGAVEAANGAVLRDFLARDGMGIATSARLEEDTSSGRAVVFIDEATGNRIMVAPDANHAIPGTDVERTCAARRPGGIVADLDLLVVDEHDHAALTALPDIPHQDPQIPSR</sequence>
<dbReference type="Proteomes" id="UP001500282">
    <property type="component" value="Unassembled WGS sequence"/>
</dbReference>
<organism evidence="4 5">
    <name type="scientific">Streptomyces javensis</name>
    <dbReference type="NCBI Taxonomy" id="114698"/>
    <lineage>
        <taxon>Bacteria</taxon>
        <taxon>Bacillati</taxon>
        <taxon>Actinomycetota</taxon>
        <taxon>Actinomycetes</taxon>
        <taxon>Kitasatosporales</taxon>
        <taxon>Streptomycetaceae</taxon>
        <taxon>Streptomyces</taxon>
        <taxon>Streptomyces violaceusniger group</taxon>
    </lineage>
</organism>
<keyword evidence="1" id="KW-0808">Transferase</keyword>
<dbReference type="PANTHER" id="PTHR10584:SF166">
    <property type="entry name" value="RIBOKINASE"/>
    <property type="match status" value="1"/>
</dbReference>
<dbReference type="Gene3D" id="3.40.1190.20">
    <property type="match status" value="1"/>
</dbReference>
<dbReference type="EMBL" id="BAAAIH010000018">
    <property type="protein sequence ID" value="GAA1273990.1"/>
    <property type="molecule type" value="Genomic_DNA"/>
</dbReference>
<comment type="caution">
    <text evidence="4">The sequence shown here is derived from an EMBL/GenBank/DDBJ whole genome shotgun (WGS) entry which is preliminary data.</text>
</comment>
<keyword evidence="2" id="KW-0418">Kinase</keyword>
<dbReference type="SUPFAM" id="SSF53613">
    <property type="entry name" value="Ribokinase-like"/>
    <property type="match status" value="1"/>
</dbReference>
<protein>
    <recommendedName>
        <fullName evidence="6">Carbohydrate kinase PfkB domain-containing protein</fullName>
    </recommendedName>
</protein>
<proteinExistence type="predicted"/>
<gene>
    <name evidence="4" type="ORF">GCM10009579_36070</name>
</gene>
<evidence type="ECO:0000313" key="5">
    <source>
        <dbReference type="Proteomes" id="UP001500282"/>
    </source>
</evidence>
<keyword evidence="5" id="KW-1185">Reference proteome</keyword>
<dbReference type="PANTHER" id="PTHR10584">
    <property type="entry name" value="SUGAR KINASE"/>
    <property type="match status" value="1"/>
</dbReference>